<organism evidence="1 2">
    <name type="scientific">Persea americana</name>
    <name type="common">Avocado</name>
    <dbReference type="NCBI Taxonomy" id="3435"/>
    <lineage>
        <taxon>Eukaryota</taxon>
        <taxon>Viridiplantae</taxon>
        <taxon>Streptophyta</taxon>
        <taxon>Embryophyta</taxon>
        <taxon>Tracheophyta</taxon>
        <taxon>Spermatophyta</taxon>
        <taxon>Magnoliopsida</taxon>
        <taxon>Magnoliidae</taxon>
        <taxon>Laurales</taxon>
        <taxon>Lauraceae</taxon>
        <taxon>Persea</taxon>
    </lineage>
</organism>
<dbReference type="EMBL" id="CM056815">
    <property type="protein sequence ID" value="KAJ8628806.1"/>
    <property type="molecule type" value="Genomic_DNA"/>
</dbReference>
<reference evidence="1 2" key="1">
    <citation type="journal article" date="2022" name="Hortic Res">
        <title>A haplotype resolved chromosomal level avocado genome allows analysis of novel avocado genes.</title>
        <authorList>
            <person name="Nath O."/>
            <person name="Fletcher S.J."/>
            <person name="Hayward A."/>
            <person name="Shaw L.M."/>
            <person name="Masouleh A.K."/>
            <person name="Furtado A."/>
            <person name="Henry R.J."/>
            <person name="Mitter N."/>
        </authorList>
    </citation>
    <scope>NUCLEOTIDE SEQUENCE [LARGE SCALE GENOMIC DNA]</scope>
    <source>
        <strain evidence="2">cv. Hass</strain>
    </source>
</reference>
<evidence type="ECO:0000313" key="1">
    <source>
        <dbReference type="EMBL" id="KAJ8628806.1"/>
    </source>
</evidence>
<accession>A0ACC2L6J9</accession>
<proteinExistence type="predicted"/>
<sequence>MVNHEIEIVMNFKVSEISIQARLIEKEIEQSIERPEKLPPPTYSPTSSGFTGGFSPSTAAPSILSGFSGHITALYELNTC</sequence>
<evidence type="ECO:0000313" key="2">
    <source>
        <dbReference type="Proteomes" id="UP001234297"/>
    </source>
</evidence>
<comment type="caution">
    <text evidence="1">The sequence shown here is derived from an EMBL/GenBank/DDBJ whole genome shotgun (WGS) entry which is preliminary data.</text>
</comment>
<gene>
    <name evidence="1" type="ORF">MRB53_022129</name>
</gene>
<dbReference type="Proteomes" id="UP001234297">
    <property type="component" value="Chromosome 7"/>
</dbReference>
<name>A0ACC2L6J9_PERAE</name>
<keyword evidence="2" id="KW-1185">Reference proteome</keyword>
<protein>
    <submittedName>
        <fullName evidence="1">Uncharacterized protein</fullName>
    </submittedName>
</protein>